<evidence type="ECO:0008006" key="5">
    <source>
        <dbReference type="Google" id="ProtNLM"/>
    </source>
</evidence>
<comment type="caution">
    <text evidence="3">The sequence shown here is derived from an EMBL/GenBank/DDBJ whole genome shotgun (WGS) entry which is preliminary data.</text>
</comment>
<gene>
    <name evidence="3" type="ORF">C487_02588</name>
</gene>
<dbReference type="InterPro" id="IPR050259">
    <property type="entry name" value="SDR"/>
</dbReference>
<dbReference type="SUPFAM" id="SSF51735">
    <property type="entry name" value="NAD(P)-binding Rossmann-fold domains"/>
    <property type="match status" value="1"/>
</dbReference>
<dbReference type="PROSITE" id="PS00061">
    <property type="entry name" value="ADH_SHORT"/>
    <property type="match status" value="1"/>
</dbReference>
<evidence type="ECO:0000256" key="1">
    <source>
        <dbReference type="ARBA" id="ARBA00006484"/>
    </source>
</evidence>
<dbReference type="Pfam" id="PF00106">
    <property type="entry name" value="adh_short"/>
    <property type="match status" value="1"/>
</dbReference>
<dbReference type="CDD" id="cd05233">
    <property type="entry name" value="SDR_c"/>
    <property type="match status" value="1"/>
</dbReference>
<dbReference type="eggNOG" id="arCOG01267">
    <property type="taxonomic scope" value="Archaea"/>
</dbReference>
<reference evidence="3 4" key="1">
    <citation type="journal article" date="2014" name="PLoS Genet.">
        <title>Phylogenetically driven sequencing of extremely halophilic archaea reveals strategies for static and dynamic osmo-response.</title>
        <authorList>
            <person name="Becker E.A."/>
            <person name="Seitzer P.M."/>
            <person name="Tritt A."/>
            <person name="Larsen D."/>
            <person name="Krusor M."/>
            <person name="Yao A.I."/>
            <person name="Wu D."/>
            <person name="Madern D."/>
            <person name="Eisen J.A."/>
            <person name="Darling A.E."/>
            <person name="Facciotti M.T."/>
        </authorList>
    </citation>
    <scope>NUCLEOTIDE SEQUENCE [LARGE SCALE GENOMIC DNA]</scope>
    <source>
        <strain evidence="3 4">DSM 3751</strain>
    </source>
</reference>
<protein>
    <recommendedName>
        <fullName evidence="5">Short-chain dehydrogenase/reductase SDR</fullName>
    </recommendedName>
</protein>
<dbReference type="InterPro" id="IPR020904">
    <property type="entry name" value="Sc_DH/Rdtase_CS"/>
</dbReference>
<dbReference type="InterPro" id="IPR002347">
    <property type="entry name" value="SDR_fam"/>
</dbReference>
<dbReference type="GO" id="GO:0032787">
    <property type="term" value="P:monocarboxylic acid metabolic process"/>
    <property type="evidence" value="ECO:0007669"/>
    <property type="project" value="UniProtKB-ARBA"/>
</dbReference>
<evidence type="ECO:0000256" key="2">
    <source>
        <dbReference type="RuleBase" id="RU000363"/>
    </source>
</evidence>
<evidence type="ECO:0000313" key="4">
    <source>
        <dbReference type="Proteomes" id="UP000011618"/>
    </source>
</evidence>
<dbReference type="AlphaFoldDB" id="L9Z8I3"/>
<dbReference type="InterPro" id="IPR036291">
    <property type="entry name" value="NAD(P)-bd_dom_sf"/>
</dbReference>
<accession>L9Z8I3</accession>
<dbReference type="EMBL" id="AOII01000021">
    <property type="protein sequence ID" value="ELY82276.1"/>
    <property type="molecule type" value="Genomic_DNA"/>
</dbReference>
<dbReference type="PATRIC" id="fig|1227495.3.peg.508"/>
<proteinExistence type="inferred from homology"/>
<dbReference type="PRINTS" id="PR00080">
    <property type="entry name" value="SDRFAMILY"/>
</dbReference>
<dbReference type="PRINTS" id="PR00081">
    <property type="entry name" value="GDHRDH"/>
</dbReference>
<dbReference type="Gene3D" id="3.40.50.720">
    <property type="entry name" value="NAD(P)-binding Rossmann-like Domain"/>
    <property type="match status" value="1"/>
</dbReference>
<sequence length="323" mass="34942">MFRPRDLNQRFTGTAELLLGGSYSTLVAVRFDMADMTVDEALAKYGPSELARDELLELEDPHYAAENVAIVTGAGSGIGRATALAFAANGLTVVATDRDEDGLAETQTQSEELSLPGELVTVVADLTNDSDLERIVEEAADHGSIRYLANIAGLQTVAPIESFPLEKYDLMHDVMQRAPMVLTKHCLPHFRDNEDGAGVVGNMCSVHGHIVTQDKVAYNTTKFGLRGLTQSIAAEGEGNVRAFTVSTAYVKTALVAKQLPETADRRDMTVDEVVENVMLEHTRSTEMMDPSEVANLFVMGCSHHSKHLNGGDITHDGGMSLTY</sequence>
<dbReference type="PANTHER" id="PTHR42879">
    <property type="entry name" value="3-OXOACYL-(ACYL-CARRIER-PROTEIN) REDUCTASE"/>
    <property type="match status" value="1"/>
</dbReference>
<comment type="similarity">
    <text evidence="1 2">Belongs to the short-chain dehydrogenases/reductases (SDR) family.</text>
</comment>
<dbReference type="Proteomes" id="UP000011618">
    <property type="component" value="Unassembled WGS sequence"/>
</dbReference>
<dbReference type="PANTHER" id="PTHR42879:SF2">
    <property type="entry name" value="3-OXOACYL-[ACYL-CARRIER-PROTEIN] REDUCTASE FABG"/>
    <property type="match status" value="1"/>
</dbReference>
<organism evidence="3 4">
    <name type="scientific">Natrinema pallidum DSM 3751</name>
    <dbReference type="NCBI Taxonomy" id="1227495"/>
    <lineage>
        <taxon>Archaea</taxon>
        <taxon>Methanobacteriati</taxon>
        <taxon>Methanobacteriota</taxon>
        <taxon>Stenosarchaea group</taxon>
        <taxon>Halobacteria</taxon>
        <taxon>Halobacteriales</taxon>
        <taxon>Natrialbaceae</taxon>
        <taxon>Natrinema</taxon>
    </lineage>
</organism>
<evidence type="ECO:0000313" key="3">
    <source>
        <dbReference type="EMBL" id="ELY82276.1"/>
    </source>
</evidence>
<name>L9Z8I3_9EURY</name>